<name>A0A097ELW3_9GAMM</name>
<evidence type="ECO:0000259" key="7">
    <source>
        <dbReference type="Pfam" id="PF02562"/>
    </source>
</evidence>
<keyword evidence="9" id="KW-1185">Reference proteome</keyword>
<feature type="domain" description="PhoH-like protein" evidence="7">
    <location>
        <begin position="114"/>
        <end position="317"/>
    </location>
</feature>
<keyword evidence="3" id="KW-0963">Cytoplasm</keyword>
<protein>
    <recommendedName>
        <fullName evidence="6">PhoH-like protein</fullName>
    </recommendedName>
</protein>
<dbReference type="KEGG" id="frf:LO80_00310"/>
<dbReference type="GO" id="GO:0005524">
    <property type="term" value="F:ATP binding"/>
    <property type="evidence" value="ECO:0007669"/>
    <property type="project" value="UniProtKB-KW"/>
</dbReference>
<gene>
    <name evidence="8" type="ORF">LO80_00310</name>
</gene>
<dbReference type="HOGENOM" id="CLU_051654_0_0_6"/>
<evidence type="ECO:0000256" key="4">
    <source>
        <dbReference type="ARBA" id="ARBA00022741"/>
    </source>
</evidence>
<proteinExistence type="inferred from homology"/>
<evidence type="ECO:0000313" key="8">
    <source>
        <dbReference type="EMBL" id="AIT08564.1"/>
    </source>
</evidence>
<keyword evidence="5" id="KW-0067">ATP-binding</keyword>
<dbReference type="GO" id="GO:0005829">
    <property type="term" value="C:cytosol"/>
    <property type="evidence" value="ECO:0007669"/>
    <property type="project" value="TreeGrafter"/>
</dbReference>
<dbReference type="InterPro" id="IPR027417">
    <property type="entry name" value="P-loop_NTPase"/>
</dbReference>
<comment type="similarity">
    <text evidence="2">Belongs to the PhoH family.</text>
</comment>
<dbReference type="InterPro" id="IPR003714">
    <property type="entry name" value="PhoH"/>
</dbReference>
<dbReference type="STRING" id="1547445.LO80_00310"/>
<evidence type="ECO:0000256" key="1">
    <source>
        <dbReference type="ARBA" id="ARBA00004496"/>
    </source>
</evidence>
<dbReference type="SUPFAM" id="SSF52540">
    <property type="entry name" value="P-loop containing nucleoside triphosphate hydrolases"/>
    <property type="match status" value="1"/>
</dbReference>
<dbReference type="EMBL" id="CP009574">
    <property type="protein sequence ID" value="AIT08564.1"/>
    <property type="molecule type" value="Genomic_DNA"/>
</dbReference>
<dbReference type="InterPro" id="IPR051451">
    <property type="entry name" value="PhoH2-like"/>
</dbReference>
<evidence type="ECO:0000313" key="9">
    <source>
        <dbReference type="Proteomes" id="UP000029672"/>
    </source>
</evidence>
<evidence type="ECO:0000256" key="2">
    <source>
        <dbReference type="ARBA" id="ARBA00010393"/>
    </source>
</evidence>
<dbReference type="Pfam" id="PF02562">
    <property type="entry name" value="PhoH"/>
    <property type="match status" value="1"/>
</dbReference>
<evidence type="ECO:0000256" key="3">
    <source>
        <dbReference type="ARBA" id="ARBA00022490"/>
    </source>
</evidence>
<dbReference type="eggNOG" id="COG1702">
    <property type="taxonomic scope" value="Bacteria"/>
</dbReference>
<dbReference type="RefSeq" id="WP_040007515.1">
    <property type="nucleotide sequence ID" value="NZ_CP009574.1"/>
</dbReference>
<dbReference type="PANTHER" id="PTHR30473:SF1">
    <property type="entry name" value="PHOH-LIKE PROTEIN"/>
    <property type="match status" value="1"/>
</dbReference>
<dbReference type="Gene3D" id="3.40.50.300">
    <property type="entry name" value="P-loop containing nucleotide triphosphate hydrolases"/>
    <property type="match status" value="1"/>
</dbReference>
<dbReference type="FunFam" id="3.40.50.300:FF:000013">
    <property type="entry name" value="PhoH family ATPase"/>
    <property type="match status" value="1"/>
</dbReference>
<dbReference type="OrthoDB" id="9805148at2"/>
<comment type="subcellular location">
    <subcellularLocation>
        <location evidence="1">Cytoplasm</location>
    </subcellularLocation>
</comment>
<evidence type="ECO:0000256" key="6">
    <source>
        <dbReference type="ARBA" id="ARBA00039970"/>
    </source>
</evidence>
<evidence type="ECO:0000256" key="5">
    <source>
        <dbReference type="ARBA" id="ARBA00022840"/>
    </source>
</evidence>
<organism evidence="8 9">
    <name type="scientific">Candidatus Francisella endociliophora</name>
    <dbReference type="NCBI Taxonomy" id="653937"/>
    <lineage>
        <taxon>Bacteria</taxon>
        <taxon>Pseudomonadati</taxon>
        <taxon>Pseudomonadota</taxon>
        <taxon>Gammaproteobacteria</taxon>
        <taxon>Thiotrichales</taxon>
        <taxon>Francisellaceae</taxon>
        <taxon>Francisella</taxon>
    </lineage>
</organism>
<reference evidence="8 9" key="1">
    <citation type="submission" date="2014-10" db="EMBL/GenBank/DDBJ databases">
        <title>Whole genome sequence of Francisella endociliophora strain FSC1006, isolated from a laboratory culture of the marine ciliate Euplotes raikovi.</title>
        <authorList>
            <person name="Granberg M."/>
            <person name="Backman S."/>
            <person name="Lundmark E."/>
            <person name="Nilsson E."/>
            <person name="Karlsson E."/>
            <person name="Thelaus J."/>
            <person name="Ohrman C."/>
            <person name="Larkeryd A."/>
            <person name="Stenberg P."/>
        </authorList>
    </citation>
    <scope>NUCLEOTIDE SEQUENCE [LARGE SCALE GENOMIC DNA]</scope>
    <source>
        <strain evidence="8 9">FSC1006</strain>
    </source>
</reference>
<keyword evidence="4" id="KW-0547">Nucleotide-binding</keyword>
<dbReference type="PANTHER" id="PTHR30473">
    <property type="entry name" value="PROTEIN PHOH"/>
    <property type="match status" value="1"/>
</dbReference>
<dbReference type="AlphaFoldDB" id="A0A097ELW3"/>
<dbReference type="Proteomes" id="UP000029672">
    <property type="component" value="Chromosome"/>
</dbReference>
<accession>A0A097ELW3</accession>
<sequence length="326" mass="36672">MNKTQFVLEPYNYDSMMLLCGNLDENIRAIENYFHVEIKHRADEFEITSDSSTNNTQAKRFIKSCYAEILAGNTELDLEQITTILNATAKEKVNSKKSKRKVEEAEVQLRSKKLKARTQNQAVYLDNIKNNFVTFGVGPAGTGKTYMAIACAVAAYEKGEVRRIVLVRPAVEAGEKLGFLPGDLTQKIDPYLRPMYDALFDFMGVEKVTKLIEKQAIEIAPLAYMRGRTINDSFIVLDESQNTTKEQMKMFLTRIGFNTTAVITGDITQVDLPKNVTSGLKHALSILDNIEGVAISHLKSVDIVRHQIVQKIVNAYDKHEENIKNG</sequence>